<dbReference type="Gene3D" id="1.10.260.40">
    <property type="entry name" value="lambda repressor-like DNA-binding domains"/>
    <property type="match status" value="1"/>
</dbReference>
<organism evidence="3 4">
    <name type="scientific">Rickettsia bellii str. RML An4</name>
    <dbReference type="NCBI Taxonomy" id="1359193"/>
    <lineage>
        <taxon>Bacteria</taxon>
        <taxon>Pseudomonadati</taxon>
        <taxon>Pseudomonadota</taxon>
        <taxon>Alphaproteobacteria</taxon>
        <taxon>Rickettsiales</taxon>
        <taxon>Rickettsiaceae</taxon>
        <taxon>Rickettsieae</taxon>
        <taxon>Rickettsia</taxon>
        <taxon>belli group</taxon>
    </lineage>
</organism>
<dbReference type="EMBL" id="LAOI01000001">
    <property type="protein sequence ID" value="KJV90572.1"/>
    <property type="molecule type" value="Genomic_DNA"/>
</dbReference>
<dbReference type="InterPro" id="IPR010982">
    <property type="entry name" value="Lambda_DNA-bd_dom_sf"/>
</dbReference>
<sequence>MSDKHIIEYQGKPAFVVLPFNEYQELINFKKRHITDEELYLEGIAKNEEYFPEELVQKILSGENPIKVYREYRGLSQEQLATKIGKTKQYISAIEKGSRTGTIDTLKKLSTVLNIDLDML</sequence>
<evidence type="ECO:0000313" key="3">
    <source>
        <dbReference type="EMBL" id="KJV90572.1"/>
    </source>
</evidence>
<name>A0A0F3QE95_RICBE</name>
<dbReference type="PANTHER" id="PTHR46558">
    <property type="entry name" value="TRACRIPTIONAL REGULATORY PROTEIN-RELATED-RELATED"/>
    <property type="match status" value="1"/>
</dbReference>
<comment type="caution">
    <text evidence="3">The sequence shown here is derived from an EMBL/GenBank/DDBJ whole genome shotgun (WGS) entry which is preliminary data.</text>
</comment>
<dbReference type="PATRIC" id="fig|1359193.3.peg.1532"/>
<dbReference type="CDD" id="cd00093">
    <property type="entry name" value="HTH_XRE"/>
    <property type="match status" value="1"/>
</dbReference>
<keyword evidence="4" id="KW-1185">Reference proteome</keyword>
<dbReference type="SUPFAM" id="SSF47413">
    <property type="entry name" value="lambda repressor-like DNA-binding domains"/>
    <property type="match status" value="1"/>
</dbReference>
<evidence type="ECO:0000313" key="4">
    <source>
        <dbReference type="Proteomes" id="UP000033661"/>
    </source>
</evidence>
<dbReference type="Pfam" id="PF01381">
    <property type="entry name" value="HTH_3"/>
    <property type="match status" value="1"/>
</dbReference>
<dbReference type="GO" id="GO:0003677">
    <property type="term" value="F:DNA binding"/>
    <property type="evidence" value="ECO:0007669"/>
    <property type="project" value="UniProtKB-KW"/>
</dbReference>
<evidence type="ECO:0000256" key="1">
    <source>
        <dbReference type="ARBA" id="ARBA00023125"/>
    </source>
</evidence>
<dbReference type="InterPro" id="IPR001387">
    <property type="entry name" value="Cro/C1-type_HTH"/>
</dbReference>
<protein>
    <submittedName>
        <fullName evidence="3">Helix-turn-helix family protein</fullName>
    </submittedName>
</protein>
<dbReference type="AlphaFoldDB" id="A0A0F3QE95"/>
<dbReference type="PROSITE" id="PS50943">
    <property type="entry name" value="HTH_CROC1"/>
    <property type="match status" value="1"/>
</dbReference>
<keyword evidence="1" id="KW-0238">DNA-binding</keyword>
<reference evidence="3 4" key="1">
    <citation type="submission" date="2015-02" db="EMBL/GenBank/DDBJ databases">
        <title>Genome Sequencing of Rickettsiales.</title>
        <authorList>
            <person name="Daugherty S.C."/>
            <person name="Su Q."/>
            <person name="Abolude K."/>
            <person name="Beier-Sexton M."/>
            <person name="Carlyon J.A."/>
            <person name="Carter R."/>
            <person name="Day N.P."/>
            <person name="Dumler S.J."/>
            <person name="Dyachenko V."/>
            <person name="Godinez A."/>
            <person name="Kurtti T.J."/>
            <person name="Lichay M."/>
            <person name="Mullins K.E."/>
            <person name="Ott S."/>
            <person name="Pappas-Brown V."/>
            <person name="Paris D.H."/>
            <person name="Patel P."/>
            <person name="Richards A.L."/>
            <person name="Sadzewicz L."/>
            <person name="Sears K."/>
            <person name="Seidman D."/>
            <person name="Sengamalay N."/>
            <person name="Stenos J."/>
            <person name="Tallon L.J."/>
            <person name="Vincent G."/>
            <person name="Fraser C.M."/>
            <person name="Munderloh U."/>
            <person name="Dunning-Hotopp J.C."/>
        </authorList>
    </citation>
    <scope>NUCLEOTIDE SEQUENCE [LARGE SCALE GENOMIC DNA]</scope>
    <source>
        <strain evidence="3 4">RML An4</strain>
    </source>
</reference>
<accession>A0A0F3QE95</accession>
<dbReference type="RefSeq" id="WP_011478026.1">
    <property type="nucleotide sequence ID" value="NZ_LAOI01000001.1"/>
</dbReference>
<evidence type="ECO:0000259" key="2">
    <source>
        <dbReference type="PROSITE" id="PS50943"/>
    </source>
</evidence>
<proteinExistence type="predicted"/>
<dbReference type="PANTHER" id="PTHR46558:SF3">
    <property type="entry name" value="TRANSCRIPTIONAL REGULATOR"/>
    <property type="match status" value="1"/>
</dbReference>
<gene>
    <name evidence="3" type="ORF">RBEAN4_1580</name>
</gene>
<dbReference type="SMART" id="SM00530">
    <property type="entry name" value="HTH_XRE"/>
    <property type="match status" value="1"/>
</dbReference>
<dbReference type="Proteomes" id="UP000033661">
    <property type="component" value="Unassembled WGS sequence"/>
</dbReference>
<feature type="domain" description="HTH cro/C1-type" evidence="2">
    <location>
        <begin position="66"/>
        <end position="120"/>
    </location>
</feature>